<comment type="caution">
    <text evidence="2">The sequence shown here is derived from an EMBL/GenBank/DDBJ whole genome shotgun (WGS) entry which is preliminary data.</text>
</comment>
<organism evidence="2 3">
    <name type="scientific">Hymenobacter jeongseonensis</name>
    <dbReference type="NCBI Taxonomy" id="2791027"/>
    <lineage>
        <taxon>Bacteria</taxon>
        <taxon>Pseudomonadati</taxon>
        <taxon>Bacteroidota</taxon>
        <taxon>Cytophagia</taxon>
        <taxon>Cytophagales</taxon>
        <taxon>Hymenobacteraceae</taxon>
        <taxon>Hymenobacter</taxon>
    </lineage>
</organism>
<dbReference type="InterPro" id="IPR025668">
    <property type="entry name" value="Tnp_DDE_dom"/>
</dbReference>
<gene>
    <name evidence="2" type="ORF">I2I05_20830</name>
</gene>
<dbReference type="EMBL" id="JADQDQ010000019">
    <property type="protein sequence ID" value="MBF9239850.1"/>
    <property type="molecule type" value="Genomic_DNA"/>
</dbReference>
<protein>
    <submittedName>
        <fullName evidence="2">Transposase</fullName>
    </submittedName>
</protein>
<evidence type="ECO:0000313" key="2">
    <source>
        <dbReference type="EMBL" id="MBF9239850.1"/>
    </source>
</evidence>
<proteinExistence type="predicted"/>
<sequence>MSRTRQFFPAAVFERLFDHVFAQCVARGLVAGDTQAVDLAPVKANAALEAVREKRPAGATGPHLAGCDAPALPAAAVLTAPAHQLRQLATGQRRRQGAQTGALGARHEQARLLSNKTHYSPTDPDARISVKPGKARALNYLCSLAVDTAHGVIHHVQADFADQRDSQHLPRLLTGLQRRLRAQELRLRELLADAGYANGPNYARLEAAHLTAWIPVFGQYKADLEGFAYDRATDAFTCPEGQQLPFQKYDTNPDGGWHKIYWGPCRTCQQCPRKPLCAPRAKRKQLTRTLYDAAYRRAWERQHTRRGQRKRRVRQGTVEPVFGNLIHHYGLRRMNVRGHAGAHKTMLLTAVAYNLKKLLHHRPQRQISLAVALPQPLRAAVWRGARHNGRTWTPTLVLFQEQLGKNAT</sequence>
<dbReference type="PANTHER" id="PTHR33408">
    <property type="entry name" value="TRANSPOSASE"/>
    <property type="match status" value="1"/>
</dbReference>
<reference evidence="2 3" key="1">
    <citation type="submission" date="2020-11" db="EMBL/GenBank/DDBJ databases">
        <authorList>
            <person name="Kim M.K."/>
        </authorList>
    </citation>
    <scope>NUCLEOTIDE SEQUENCE [LARGE SCALE GENOMIC DNA]</scope>
    <source>
        <strain evidence="2 3">BT683</strain>
    </source>
</reference>
<dbReference type="Pfam" id="PF13751">
    <property type="entry name" value="DDE_Tnp_1_6"/>
    <property type="match status" value="1"/>
</dbReference>
<name>A0ABS0IN91_9BACT</name>
<evidence type="ECO:0000259" key="1">
    <source>
        <dbReference type="Pfam" id="PF13751"/>
    </source>
</evidence>
<accession>A0ABS0IN91</accession>
<dbReference type="RefSeq" id="WP_196284200.1">
    <property type="nucleotide sequence ID" value="NZ_JADQDQ010000019.1"/>
</dbReference>
<dbReference type="Proteomes" id="UP000597617">
    <property type="component" value="Unassembled WGS sequence"/>
</dbReference>
<feature type="domain" description="Transposase DDE" evidence="1">
    <location>
        <begin position="237"/>
        <end position="359"/>
    </location>
</feature>
<keyword evidence="3" id="KW-1185">Reference proteome</keyword>
<evidence type="ECO:0000313" key="3">
    <source>
        <dbReference type="Proteomes" id="UP000597617"/>
    </source>
</evidence>